<proteinExistence type="predicted"/>
<evidence type="ECO:0000313" key="2">
    <source>
        <dbReference type="Proteomes" id="UP000799324"/>
    </source>
</evidence>
<protein>
    <submittedName>
        <fullName evidence="1">Uncharacterized protein</fullName>
    </submittedName>
</protein>
<sequence>MRPQSCSAYPTLTTVVDVLPLLKTKVEHPGLHWYIKDVHTCPEYLQYLVDEMTTRLDTNTQWRTFVMKSVTSVQVVCRHSRADLASRFLFDYDVSNYVILTLKAGSVEPWMSVVWGSSSHFTIGDIKEANLHGLEWGAKGLDWVQANGFPDFADHYKWDIVVLPTYQSDQVNESSLSWWWGEGFLAHLRQTKMIK</sequence>
<evidence type="ECO:0000313" key="1">
    <source>
        <dbReference type="EMBL" id="KAF2648944.1"/>
    </source>
</evidence>
<accession>A0A6A6SRX7</accession>
<reference evidence="1" key="1">
    <citation type="journal article" date="2020" name="Stud. Mycol.">
        <title>101 Dothideomycetes genomes: a test case for predicting lifestyles and emergence of pathogens.</title>
        <authorList>
            <person name="Haridas S."/>
            <person name="Albert R."/>
            <person name="Binder M."/>
            <person name="Bloem J."/>
            <person name="Labutti K."/>
            <person name="Salamov A."/>
            <person name="Andreopoulos B."/>
            <person name="Baker S."/>
            <person name="Barry K."/>
            <person name="Bills G."/>
            <person name="Bluhm B."/>
            <person name="Cannon C."/>
            <person name="Castanera R."/>
            <person name="Culley D."/>
            <person name="Daum C."/>
            <person name="Ezra D."/>
            <person name="Gonzalez J."/>
            <person name="Henrissat B."/>
            <person name="Kuo A."/>
            <person name="Liang C."/>
            <person name="Lipzen A."/>
            <person name="Lutzoni F."/>
            <person name="Magnuson J."/>
            <person name="Mondo S."/>
            <person name="Nolan M."/>
            <person name="Ohm R."/>
            <person name="Pangilinan J."/>
            <person name="Park H.-J."/>
            <person name="Ramirez L."/>
            <person name="Alfaro M."/>
            <person name="Sun H."/>
            <person name="Tritt A."/>
            <person name="Yoshinaga Y."/>
            <person name="Zwiers L.-H."/>
            <person name="Turgeon B."/>
            <person name="Goodwin S."/>
            <person name="Spatafora J."/>
            <person name="Crous P."/>
            <person name="Grigoriev I."/>
        </authorList>
    </citation>
    <scope>NUCLEOTIDE SEQUENCE</scope>
    <source>
        <strain evidence="1">CBS 122681</strain>
    </source>
</reference>
<dbReference type="Proteomes" id="UP000799324">
    <property type="component" value="Unassembled WGS sequence"/>
</dbReference>
<keyword evidence="2" id="KW-1185">Reference proteome</keyword>
<organism evidence="1 2">
    <name type="scientific">Lophiostoma macrostomum CBS 122681</name>
    <dbReference type="NCBI Taxonomy" id="1314788"/>
    <lineage>
        <taxon>Eukaryota</taxon>
        <taxon>Fungi</taxon>
        <taxon>Dikarya</taxon>
        <taxon>Ascomycota</taxon>
        <taxon>Pezizomycotina</taxon>
        <taxon>Dothideomycetes</taxon>
        <taxon>Pleosporomycetidae</taxon>
        <taxon>Pleosporales</taxon>
        <taxon>Lophiostomataceae</taxon>
        <taxon>Lophiostoma</taxon>
    </lineage>
</organism>
<dbReference type="EMBL" id="MU004514">
    <property type="protein sequence ID" value="KAF2648944.1"/>
    <property type="molecule type" value="Genomic_DNA"/>
</dbReference>
<gene>
    <name evidence="1" type="ORF">K491DRAFT_722133</name>
</gene>
<dbReference type="AlphaFoldDB" id="A0A6A6SRX7"/>
<name>A0A6A6SRX7_9PLEO</name>